<feature type="signal peptide" evidence="1">
    <location>
        <begin position="1"/>
        <end position="25"/>
    </location>
</feature>
<sequence length="105" mass="10929">MSMMKNAMRSIVGLVALLAATSSLAGEQAILRCNAEPGGPVVLRSFSISNSALVATPELAAKENCALFLKQLQDKGFSIAAEFVLQDAGTGSSGTPIAIIYRLSR</sequence>
<evidence type="ECO:0000256" key="1">
    <source>
        <dbReference type="SAM" id="SignalP"/>
    </source>
</evidence>
<dbReference type="AlphaFoldDB" id="A0A2Z6G8T7"/>
<reference evidence="2 3" key="1">
    <citation type="submission" date="2018-06" db="EMBL/GenBank/DDBJ databases">
        <title>OYT1 Genome Sequencing.</title>
        <authorList>
            <person name="Kato S."/>
            <person name="Itoh T."/>
            <person name="Ohkuma M."/>
        </authorList>
    </citation>
    <scope>NUCLEOTIDE SEQUENCE [LARGE SCALE GENOMIC DNA]</scope>
    <source>
        <strain evidence="2 3">OYT1</strain>
    </source>
</reference>
<accession>A0A2Z6G8T7</accession>
<protein>
    <submittedName>
        <fullName evidence="2">Uncharacterized protein</fullName>
    </submittedName>
</protein>
<gene>
    <name evidence="2" type="ORF">OYT1_ch0313</name>
</gene>
<feature type="chain" id="PRO_5017276071" evidence="1">
    <location>
        <begin position="26"/>
        <end position="105"/>
    </location>
</feature>
<name>A0A2Z6G8T7_9PROT</name>
<evidence type="ECO:0000313" key="2">
    <source>
        <dbReference type="EMBL" id="BBE49886.1"/>
    </source>
</evidence>
<proteinExistence type="predicted"/>
<dbReference type="EMBL" id="AP018738">
    <property type="protein sequence ID" value="BBE49886.1"/>
    <property type="molecule type" value="Genomic_DNA"/>
</dbReference>
<keyword evidence="1" id="KW-0732">Signal</keyword>
<organism evidence="2 3">
    <name type="scientific">Ferriphaselus amnicola</name>
    <dbReference type="NCBI Taxonomy" id="1188319"/>
    <lineage>
        <taxon>Bacteria</taxon>
        <taxon>Pseudomonadati</taxon>
        <taxon>Pseudomonadota</taxon>
        <taxon>Betaproteobacteria</taxon>
        <taxon>Nitrosomonadales</taxon>
        <taxon>Gallionellaceae</taxon>
        <taxon>Ferriphaselus</taxon>
    </lineage>
</organism>
<dbReference type="STRING" id="1188319.OYT1_00438"/>
<evidence type="ECO:0000313" key="3">
    <source>
        <dbReference type="Proteomes" id="UP000033070"/>
    </source>
</evidence>
<dbReference type="KEGG" id="fam:OYT1_ch0313"/>
<dbReference type="RefSeq" id="WP_062625665.1">
    <property type="nucleotide sequence ID" value="NZ_AP018738.1"/>
</dbReference>
<dbReference type="OrthoDB" id="9857990at2"/>
<dbReference type="Proteomes" id="UP000033070">
    <property type="component" value="Chromosome"/>
</dbReference>
<keyword evidence="3" id="KW-1185">Reference proteome</keyword>